<gene>
    <name evidence="1" type="ORF">NQ314_016043</name>
</gene>
<evidence type="ECO:0000313" key="1">
    <source>
        <dbReference type="EMBL" id="KAJ8931093.1"/>
    </source>
</evidence>
<keyword evidence="2" id="KW-1185">Reference proteome</keyword>
<dbReference type="AlphaFoldDB" id="A0AAV8WX73"/>
<evidence type="ECO:0000313" key="2">
    <source>
        <dbReference type="Proteomes" id="UP001162156"/>
    </source>
</evidence>
<name>A0AAV8WX73_9CUCU</name>
<dbReference type="PANTHER" id="PTHR21490">
    <property type="entry name" value="ENKURIN-RELATED"/>
    <property type="match status" value="1"/>
</dbReference>
<dbReference type="GO" id="GO:0005881">
    <property type="term" value="C:cytoplasmic microtubule"/>
    <property type="evidence" value="ECO:0007669"/>
    <property type="project" value="TreeGrafter"/>
</dbReference>
<comment type="caution">
    <text evidence="1">The sequence shown here is derived from an EMBL/GenBank/DDBJ whole genome shotgun (WGS) entry which is preliminary data.</text>
</comment>
<proteinExistence type="predicted"/>
<accession>A0AAV8WX73</accession>
<dbReference type="EMBL" id="JANEYF010004471">
    <property type="protein sequence ID" value="KAJ8931093.1"/>
    <property type="molecule type" value="Genomic_DNA"/>
</dbReference>
<sequence length="99" mass="11825">MELDEKDFVKENMLNFKPKTVKQPSQKVPAQAPPTYQRGVVPKYIRERREDDIREVEEEPCPDGHVLLPEEERKETLKVLRQSKILFLIQMQLKYFIVK</sequence>
<dbReference type="InterPro" id="IPR052102">
    <property type="entry name" value="Enkurin_domain-protein"/>
</dbReference>
<reference evidence="1" key="1">
    <citation type="journal article" date="2023" name="Insect Mol. Biol.">
        <title>Genome sequencing provides insights into the evolution of gene families encoding plant cell wall-degrading enzymes in longhorned beetles.</title>
        <authorList>
            <person name="Shin N.R."/>
            <person name="Okamura Y."/>
            <person name="Kirsch R."/>
            <person name="Pauchet Y."/>
        </authorList>
    </citation>
    <scope>NUCLEOTIDE SEQUENCE</scope>
    <source>
        <strain evidence="1">RBIC_L_NR</strain>
    </source>
</reference>
<organism evidence="1 2">
    <name type="scientific">Rhamnusium bicolor</name>
    <dbReference type="NCBI Taxonomy" id="1586634"/>
    <lineage>
        <taxon>Eukaryota</taxon>
        <taxon>Metazoa</taxon>
        <taxon>Ecdysozoa</taxon>
        <taxon>Arthropoda</taxon>
        <taxon>Hexapoda</taxon>
        <taxon>Insecta</taxon>
        <taxon>Pterygota</taxon>
        <taxon>Neoptera</taxon>
        <taxon>Endopterygota</taxon>
        <taxon>Coleoptera</taxon>
        <taxon>Polyphaga</taxon>
        <taxon>Cucujiformia</taxon>
        <taxon>Chrysomeloidea</taxon>
        <taxon>Cerambycidae</taxon>
        <taxon>Lepturinae</taxon>
        <taxon>Rhagiini</taxon>
        <taxon>Rhamnusium</taxon>
    </lineage>
</organism>
<protein>
    <submittedName>
        <fullName evidence="1">Uncharacterized protein</fullName>
    </submittedName>
</protein>
<dbReference type="PANTHER" id="PTHR21490:SF2">
    <property type="entry name" value="ENKURIN DOMAIN-CONTAINING PROTEIN 1"/>
    <property type="match status" value="1"/>
</dbReference>
<dbReference type="Proteomes" id="UP001162156">
    <property type="component" value="Unassembled WGS sequence"/>
</dbReference>